<keyword evidence="2" id="KW-1185">Reference proteome</keyword>
<sequence>MPRPAKHVFVCVQSRPPGHPRGSCGAKGCQAVLDELLSQSQSRELAAQGIQVTGTGCLDPCDSGPNLLIYPEGVMYGGLKKEDVAEIIDSHLLGGKPVERLLVPSEIW</sequence>
<evidence type="ECO:0000313" key="2">
    <source>
        <dbReference type="Proteomes" id="UP000029273"/>
    </source>
</evidence>
<comment type="caution">
    <text evidence="1">The sequence shown here is derived from an EMBL/GenBank/DDBJ whole genome shotgun (WGS) entry which is preliminary data.</text>
</comment>
<gene>
    <name evidence="1" type="ORF">Thpro_021505</name>
</gene>
<name>A0A1A6C3N6_9GAMM</name>
<proteinExistence type="predicted"/>
<organism evidence="1 2">
    <name type="scientific">Acidihalobacter prosperus</name>
    <dbReference type="NCBI Taxonomy" id="160660"/>
    <lineage>
        <taxon>Bacteria</taxon>
        <taxon>Pseudomonadati</taxon>
        <taxon>Pseudomonadota</taxon>
        <taxon>Gammaproteobacteria</taxon>
        <taxon>Chromatiales</taxon>
        <taxon>Ectothiorhodospiraceae</taxon>
        <taxon>Acidihalobacter</taxon>
    </lineage>
</organism>
<protein>
    <submittedName>
        <fullName evidence="1">Ferredoxin, 2Fe-2S</fullName>
    </submittedName>
</protein>
<dbReference type="STRING" id="160660.BJI67_02295"/>
<dbReference type="RefSeq" id="WP_065089450.1">
    <property type="nucleotide sequence ID" value="NZ_JQSG02000003.1"/>
</dbReference>
<dbReference type="Proteomes" id="UP000029273">
    <property type="component" value="Unassembled WGS sequence"/>
</dbReference>
<dbReference type="EMBL" id="JQSG02000003">
    <property type="protein sequence ID" value="OBS09177.1"/>
    <property type="molecule type" value="Genomic_DNA"/>
</dbReference>
<dbReference type="SUPFAM" id="SSF52833">
    <property type="entry name" value="Thioredoxin-like"/>
    <property type="match status" value="1"/>
</dbReference>
<dbReference type="Gene3D" id="3.40.30.10">
    <property type="entry name" value="Glutaredoxin"/>
    <property type="match status" value="1"/>
</dbReference>
<evidence type="ECO:0000313" key="1">
    <source>
        <dbReference type="EMBL" id="OBS09177.1"/>
    </source>
</evidence>
<reference evidence="1 2" key="1">
    <citation type="journal article" date="2014" name="Genome Announc.">
        <title>Draft Genome Sequence of the Iron-Oxidizing, Acidophilic, and Halotolerant 'Thiobacillus prosperus' Type Strain DSM 5130.</title>
        <authorList>
            <person name="Ossandon F.J."/>
            <person name="Cardenas J.P."/>
            <person name="Corbett M."/>
            <person name="Quatrini R."/>
            <person name="Holmes D.S."/>
            <person name="Watkin E."/>
        </authorList>
    </citation>
    <scope>NUCLEOTIDE SEQUENCE [LARGE SCALE GENOMIC DNA]</scope>
    <source>
        <strain evidence="1 2">DSM 5130</strain>
    </source>
</reference>
<dbReference type="InterPro" id="IPR036249">
    <property type="entry name" value="Thioredoxin-like_sf"/>
</dbReference>
<dbReference type="OrthoDB" id="9800597at2"/>
<accession>A0A1A6C3N6</accession>
<dbReference type="AlphaFoldDB" id="A0A1A6C3N6"/>
<dbReference type="CDD" id="cd02980">
    <property type="entry name" value="TRX_Fd_family"/>
    <property type="match status" value="1"/>
</dbReference>